<dbReference type="Gene3D" id="1.20.1070.10">
    <property type="entry name" value="Rhodopsin 7-helix transmembrane proteins"/>
    <property type="match status" value="2"/>
</dbReference>
<keyword evidence="7" id="KW-0812">Transmembrane</keyword>
<feature type="transmembrane region" description="Helical" evidence="7">
    <location>
        <begin position="52"/>
        <end position="74"/>
    </location>
</feature>
<keyword evidence="6" id="KW-0807">Transducer</keyword>
<evidence type="ECO:0000256" key="3">
    <source>
        <dbReference type="ARBA" id="ARBA00023040"/>
    </source>
</evidence>
<keyword evidence="9" id="KW-1185">Reference proteome</keyword>
<dbReference type="Proteomes" id="UP001163046">
    <property type="component" value="Unassembled WGS sequence"/>
</dbReference>
<evidence type="ECO:0000256" key="2">
    <source>
        <dbReference type="ARBA" id="ARBA00022475"/>
    </source>
</evidence>
<evidence type="ECO:0000256" key="1">
    <source>
        <dbReference type="ARBA" id="ARBA00004651"/>
    </source>
</evidence>
<dbReference type="PANTHER" id="PTHR24246">
    <property type="entry name" value="OLFACTORY RECEPTOR AND ADENOSINE RECEPTOR"/>
    <property type="match status" value="1"/>
</dbReference>
<dbReference type="SUPFAM" id="SSF81321">
    <property type="entry name" value="Family A G protein-coupled receptor-like"/>
    <property type="match status" value="2"/>
</dbReference>
<sequence length="211" mass="23740">MNNSSNHSLPTWEMWIWSTSFLLESTAIILANSITCHIFWNQKRTLRQTSYVMINLALADLSVGLSVMCFSVENLVSSYTGEKPTTVGCLTADFFSEMVTWLPMVAALLFRYVCKNCLSLNNSIRAVYMGRILQYGNSLLNPVVYSVKMPEFKAKLVELLCRHQPRSSRTFDSSTSRTYPNFALTSATPILLSLKSLTSSSGRINPTNQEH</sequence>
<dbReference type="AlphaFoldDB" id="A0A9W9ZHJ3"/>
<comment type="subcellular location">
    <subcellularLocation>
        <location evidence="1">Cell membrane</location>
        <topology evidence="1">Multi-pass membrane protein</topology>
    </subcellularLocation>
</comment>
<evidence type="ECO:0000256" key="6">
    <source>
        <dbReference type="ARBA" id="ARBA00023224"/>
    </source>
</evidence>
<dbReference type="EMBL" id="MU826351">
    <property type="protein sequence ID" value="KAJ7381094.1"/>
    <property type="molecule type" value="Genomic_DNA"/>
</dbReference>
<keyword evidence="4" id="KW-0675">Receptor</keyword>
<proteinExistence type="predicted"/>
<evidence type="ECO:0000256" key="7">
    <source>
        <dbReference type="SAM" id="Phobius"/>
    </source>
</evidence>
<keyword evidence="7" id="KW-0472">Membrane</keyword>
<keyword evidence="2" id="KW-1003">Cell membrane</keyword>
<accession>A0A9W9ZHJ3</accession>
<evidence type="ECO:0008006" key="10">
    <source>
        <dbReference type="Google" id="ProtNLM"/>
    </source>
</evidence>
<keyword evidence="7" id="KW-1133">Transmembrane helix</keyword>
<dbReference type="GO" id="GO:0005886">
    <property type="term" value="C:plasma membrane"/>
    <property type="evidence" value="ECO:0007669"/>
    <property type="project" value="UniProtKB-SubCell"/>
</dbReference>
<feature type="transmembrane region" description="Helical" evidence="7">
    <location>
        <begin position="15"/>
        <end position="40"/>
    </location>
</feature>
<keyword evidence="3" id="KW-0297">G-protein coupled receptor</keyword>
<keyword evidence="5" id="KW-0325">Glycoprotein</keyword>
<dbReference type="OrthoDB" id="5970483at2759"/>
<dbReference type="PANTHER" id="PTHR24246:SF27">
    <property type="entry name" value="ADENOSINE RECEPTOR, ISOFORM A"/>
    <property type="match status" value="1"/>
</dbReference>
<evidence type="ECO:0000256" key="5">
    <source>
        <dbReference type="ARBA" id="ARBA00023180"/>
    </source>
</evidence>
<evidence type="ECO:0000313" key="9">
    <source>
        <dbReference type="Proteomes" id="UP001163046"/>
    </source>
</evidence>
<evidence type="ECO:0000313" key="8">
    <source>
        <dbReference type="EMBL" id="KAJ7381094.1"/>
    </source>
</evidence>
<evidence type="ECO:0000256" key="4">
    <source>
        <dbReference type="ARBA" id="ARBA00023170"/>
    </source>
</evidence>
<protein>
    <recommendedName>
        <fullName evidence="10">G-protein coupled receptors family 1 profile domain-containing protein</fullName>
    </recommendedName>
</protein>
<name>A0A9W9ZHJ3_9CNID</name>
<gene>
    <name evidence="8" type="ORF">OS493_004692</name>
</gene>
<reference evidence="8" key="1">
    <citation type="submission" date="2023-01" db="EMBL/GenBank/DDBJ databases">
        <title>Genome assembly of the deep-sea coral Lophelia pertusa.</title>
        <authorList>
            <person name="Herrera S."/>
            <person name="Cordes E."/>
        </authorList>
    </citation>
    <scope>NUCLEOTIDE SEQUENCE</scope>
    <source>
        <strain evidence="8">USNM1676648</strain>
        <tissue evidence="8">Polyp</tissue>
    </source>
</reference>
<feature type="transmembrane region" description="Helical" evidence="7">
    <location>
        <begin position="94"/>
        <end position="114"/>
    </location>
</feature>
<organism evidence="8 9">
    <name type="scientific">Desmophyllum pertusum</name>
    <dbReference type="NCBI Taxonomy" id="174260"/>
    <lineage>
        <taxon>Eukaryota</taxon>
        <taxon>Metazoa</taxon>
        <taxon>Cnidaria</taxon>
        <taxon>Anthozoa</taxon>
        <taxon>Hexacorallia</taxon>
        <taxon>Scleractinia</taxon>
        <taxon>Caryophylliina</taxon>
        <taxon>Caryophylliidae</taxon>
        <taxon>Desmophyllum</taxon>
    </lineage>
</organism>
<dbReference type="GO" id="GO:0004930">
    <property type="term" value="F:G protein-coupled receptor activity"/>
    <property type="evidence" value="ECO:0007669"/>
    <property type="project" value="UniProtKB-KW"/>
</dbReference>
<comment type="caution">
    <text evidence="8">The sequence shown here is derived from an EMBL/GenBank/DDBJ whole genome shotgun (WGS) entry which is preliminary data.</text>
</comment>
<dbReference type="CDD" id="cd00637">
    <property type="entry name" value="7tm_classA_rhodopsin-like"/>
    <property type="match status" value="1"/>
</dbReference>